<evidence type="ECO:0000313" key="2">
    <source>
        <dbReference type="Proteomes" id="UP000821853"/>
    </source>
</evidence>
<proteinExistence type="predicted"/>
<accession>A0A9J6FL72</accession>
<protein>
    <submittedName>
        <fullName evidence="1">Uncharacterized protein</fullName>
    </submittedName>
</protein>
<dbReference type="PANTHER" id="PTHR31649:SF1">
    <property type="entry name" value="FARNESOIC ACID O-METHYL TRANSFERASE DOMAIN-CONTAINING PROTEIN"/>
    <property type="match status" value="1"/>
</dbReference>
<dbReference type="PANTHER" id="PTHR31649">
    <property type="entry name" value="AGAP009604-PA"/>
    <property type="match status" value="1"/>
</dbReference>
<reference evidence="1 2" key="1">
    <citation type="journal article" date="2020" name="Cell">
        <title>Large-Scale Comparative Analyses of Tick Genomes Elucidate Their Genetic Diversity and Vector Capacities.</title>
        <authorList>
            <consortium name="Tick Genome and Microbiome Consortium (TIGMIC)"/>
            <person name="Jia N."/>
            <person name="Wang J."/>
            <person name="Shi W."/>
            <person name="Du L."/>
            <person name="Sun Y."/>
            <person name="Zhan W."/>
            <person name="Jiang J.F."/>
            <person name="Wang Q."/>
            <person name="Zhang B."/>
            <person name="Ji P."/>
            <person name="Bell-Sakyi L."/>
            <person name="Cui X.M."/>
            <person name="Yuan T.T."/>
            <person name="Jiang B.G."/>
            <person name="Yang W.F."/>
            <person name="Lam T.T."/>
            <person name="Chang Q.C."/>
            <person name="Ding S.J."/>
            <person name="Wang X.J."/>
            <person name="Zhu J.G."/>
            <person name="Ruan X.D."/>
            <person name="Zhao L."/>
            <person name="Wei J.T."/>
            <person name="Ye R.Z."/>
            <person name="Que T.C."/>
            <person name="Du C.H."/>
            <person name="Zhou Y.H."/>
            <person name="Cheng J.X."/>
            <person name="Dai P.F."/>
            <person name="Guo W.B."/>
            <person name="Han X.H."/>
            <person name="Huang E.J."/>
            <person name="Li L.F."/>
            <person name="Wei W."/>
            <person name="Gao Y.C."/>
            <person name="Liu J.Z."/>
            <person name="Shao H.Z."/>
            <person name="Wang X."/>
            <person name="Wang C.C."/>
            <person name="Yang T.C."/>
            <person name="Huo Q.B."/>
            <person name="Li W."/>
            <person name="Chen H.Y."/>
            <person name="Chen S.E."/>
            <person name="Zhou L.G."/>
            <person name="Ni X.B."/>
            <person name="Tian J.H."/>
            <person name="Sheng Y."/>
            <person name="Liu T."/>
            <person name="Pan Y.S."/>
            <person name="Xia L.Y."/>
            <person name="Li J."/>
            <person name="Zhao F."/>
            <person name="Cao W.C."/>
        </authorList>
    </citation>
    <scope>NUCLEOTIDE SEQUENCE [LARGE SCALE GENOMIC DNA]</scope>
    <source>
        <strain evidence="1">HaeL-2018</strain>
    </source>
</reference>
<dbReference type="OrthoDB" id="1925699at2759"/>
<dbReference type="InterPro" id="IPR006616">
    <property type="entry name" value="DM9_repeat"/>
</dbReference>
<gene>
    <name evidence="1" type="ORF">HPB48_005269</name>
</gene>
<dbReference type="Pfam" id="PF11901">
    <property type="entry name" value="DM9"/>
    <property type="match status" value="1"/>
</dbReference>
<organism evidence="1 2">
    <name type="scientific">Haemaphysalis longicornis</name>
    <name type="common">Bush tick</name>
    <dbReference type="NCBI Taxonomy" id="44386"/>
    <lineage>
        <taxon>Eukaryota</taxon>
        <taxon>Metazoa</taxon>
        <taxon>Ecdysozoa</taxon>
        <taxon>Arthropoda</taxon>
        <taxon>Chelicerata</taxon>
        <taxon>Arachnida</taxon>
        <taxon>Acari</taxon>
        <taxon>Parasitiformes</taxon>
        <taxon>Ixodida</taxon>
        <taxon>Ixodoidea</taxon>
        <taxon>Ixodidae</taxon>
        <taxon>Haemaphysalinae</taxon>
        <taxon>Haemaphysalis</taxon>
    </lineage>
</organism>
<keyword evidence="2" id="KW-1185">Reference proteome</keyword>
<evidence type="ECO:0000313" key="1">
    <source>
        <dbReference type="EMBL" id="KAH9362772.1"/>
    </source>
</evidence>
<dbReference type="VEuPathDB" id="VectorBase:HLOH_051213"/>
<sequence length="128" mass="14358">MNASQSTNCSACVLSWLVGYRWVTCRWGDVPENAVPGGKDKGETLYVGRAVHQDDLVPGKVHPSHRRCYVAYRGVEWNYGEYEVSTMYMHTLGRLLCAFIREPALQTQEMASPSASLLYDSSGLQPFH</sequence>
<comment type="caution">
    <text evidence="1">The sequence shown here is derived from an EMBL/GenBank/DDBJ whole genome shotgun (WGS) entry which is preliminary data.</text>
</comment>
<dbReference type="EMBL" id="JABSTR010000001">
    <property type="protein sequence ID" value="KAH9362772.1"/>
    <property type="molecule type" value="Genomic_DNA"/>
</dbReference>
<dbReference type="SMART" id="SM00696">
    <property type="entry name" value="DM9"/>
    <property type="match status" value="1"/>
</dbReference>
<dbReference type="Proteomes" id="UP000821853">
    <property type="component" value="Chromosome 1"/>
</dbReference>
<dbReference type="AlphaFoldDB" id="A0A9J6FL72"/>
<name>A0A9J6FL72_HAELO</name>